<protein>
    <submittedName>
        <fullName evidence="1">Uncharacterized protein</fullName>
    </submittedName>
</protein>
<keyword evidence="2" id="KW-1185">Reference proteome</keyword>
<organism evidence="1 2">
    <name type="scientific">Tilletiopsis washingtonensis</name>
    <dbReference type="NCBI Taxonomy" id="58919"/>
    <lineage>
        <taxon>Eukaryota</taxon>
        <taxon>Fungi</taxon>
        <taxon>Dikarya</taxon>
        <taxon>Basidiomycota</taxon>
        <taxon>Ustilaginomycotina</taxon>
        <taxon>Exobasidiomycetes</taxon>
        <taxon>Entylomatales</taxon>
        <taxon>Entylomatales incertae sedis</taxon>
        <taxon>Tilletiopsis</taxon>
    </lineage>
</organism>
<dbReference type="GeneID" id="37266938"/>
<dbReference type="EMBL" id="KZ819285">
    <property type="protein sequence ID" value="PWO00567.1"/>
    <property type="molecule type" value="Genomic_DNA"/>
</dbReference>
<proteinExistence type="predicted"/>
<dbReference type="RefSeq" id="XP_025600845.1">
    <property type="nucleotide sequence ID" value="XM_025739392.1"/>
</dbReference>
<dbReference type="Proteomes" id="UP000245946">
    <property type="component" value="Unassembled WGS sequence"/>
</dbReference>
<evidence type="ECO:0000313" key="1">
    <source>
        <dbReference type="EMBL" id="PWO00567.1"/>
    </source>
</evidence>
<accession>A0A316ZH27</accession>
<dbReference type="AlphaFoldDB" id="A0A316ZH27"/>
<reference evidence="1 2" key="1">
    <citation type="journal article" date="2018" name="Mol. Biol. Evol.">
        <title>Broad Genomic Sampling Reveals a Smut Pathogenic Ancestry of the Fungal Clade Ustilaginomycotina.</title>
        <authorList>
            <person name="Kijpornyongpan T."/>
            <person name="Mondo S.J."/>
            <person name="Barry K."/>
            <person name="Sandor L."/>
            <person name="Lee J."/>
            <person name="Lipzen A."/>
            <person name="Pangilinan J."/>
            <person name="LaButti K."/>
            <person name="Hainaut M."/>
            <person name="Henrissat B."/>
            <person name="Grigoriev I.V."/>
            <person name="Spatafora J.W."/>
            <person name="Aime M.C."/>
        </authorList>
    </citation>
    <scope>NUCLEOTIDE SEQUENCE [LARGE SCALE GENOMIC DNA]</scope>
    <source>
        <strain evidence="1 2">MCA 4186</strain>
    </source>
</reference>
<sequence>MPRRRTCAGSYALRHRVGLHQSRLTAASLRQPLLLHAARHAPPSAFHACAATRLAPAQCASCARPLPLSSFSPTLNLSHIPFITSFLRPGPDPL</sequence>
<evidence type="ECO:0000313" key="2">
    <source>
        <dbReference type="Proteomes" id="UP000245946"/>
    </source>
</evidence>
<gene>
    <name evidence="1" type="ORF">FA09DRAFT_190673</name>
</gene>
<name>A0A316ZH27_9BASI</name>